<keyword evidence="3" id="KW-0812">Transmembrane</keyword>
<dbReference type="GO" id="GO:0005886">
    <property type="term" value="C:plasma membrane"/>
    <property type="evidence" value="ECO:0007669"/>
    <property type="project" value="TreeGrafter"/>
</dbReference>
<evidence type="ECO:0000313" key="8">
    <source>
        <dbReference type="WBParaSite" id="TREG1_71410.1"/>
    </source>
</evidence>
<feature type="binding site" evidence="2">
    <location>
        <position position="375"/>
    </location>
    <ligand>
        <name>Zn(2+)</name>
        <dbReference type="ChEBI" id="CHEBI:29105"/>
        <note>catalytic</note>
    </ligand>
</feature>
<keyword evidence="1" id="KW-1015">Disulfide bond</keyword>
<protein>
    <recommendedName>
        <fullName evidence="9">Peptidase M12B domain-containing protein</fullName>
    </recommendedName>
</protein>
<evidence type="ECO:0008006" key="9">
    <source>
        <dbReference type="Google" id="ProtNLM"/>
    </source>
</evidence>
<feature type="binding site" evidence="2">
    <location>
        <position position="379"/>
    </location>
    <ligand>
        <name>Zn(2+)</name>
        <dbReference type="ChEBI" id="CHEBI:29105"/>
        <note>catalytic</note>
    </ligand>
</feature>
<dbReference type="AlphaFoldDB" id="A0AA85KBC6"/>
<dbReference type="Proteomes" id="UP000050795">
    <property type="component" value="Unassembled WGS sequence"/>
</dbReference>
<evidence type="ECO:0000256" key="4">
    <source>
        <dbReference type="SAM" id="SignalP"/>
    </source>
</evidence>
<keyword evidence="7" id="KW-1185">Reference proteome</keyword>
<dbReference type="InterPro" id="IPR036436">
    <property type="entry name" value="Disintegrin_dom_sf"/>
</dbReference>
<sequence>MYLLFFVALFIQFTFKAESSIFSQLRQYQLFDKPFFRTTRDINGRETKQTMFYAWGRSWYLILHREISFRTSNFTVRFISTSRTRSLHTKTKYAELYTGYVSESKHSFVLAHLDEHRSVLSAHIHINSDVYVIEPLADYAVYTGNNSMLMYRLRDIHVIQSSSKPMHYTSSTTFWPIKTDTFDDYNRRKRSISHEAQHKFCRLTLIADYAFYTNLGNKDGPKTISHIIKLFDRLNYLFLTSKFLDNQNGEMTGYGFLLQEIVIHESWTSNAGHYNSPTDIGGKMWTATSLLQAFSRFDVKQSCLAHLLSYKRVAEGILGMSWLASPDPQKLGGICSLPFRQKSKGILYLNTGWTTYVDYNGQQLVNALAELITAHELGHSWGADHDPDTNECNPTATSHGKYLMYTYSVSGYAENNGKFSPCSLRTIGACLVNRAPLCFDDSSSVAFSNLCGNSRIDEGEECDAGRNPHDRCCNSDCLLKVGARCSPWNHACCTSDCQYASNNTICAQTSKANPCLRPGQCNGVSPICPGPKLLSTGHCDEYGWCFEGQCHPFCDSLGLETCICDAVEESCFICCLFPMSDPSLNQSMTCLPVILSQDEYISHYAMHKGDDSDFYKSYSLIRYSKRAVYSVHTFSPFLSSRILHLYSKYLSNSTYHFTRSQTKVLSTSQLMMMPTANPVSYNHHNPRLVHIHLQDYRPCHYGYCMSGRCVESRSKRILRFWTPVYYSRQKNFGTIVWDNLTLSTIILSLILWIPLSACVAYLNRYHQ</sequence>
<keyword evidence="3" id="KW-0472">Membrane</keyword>
<dbReference type="PROSITE" id="PS50215">
    <property type="entry name" value="ADAM_MEPRO"/>
    <property type="match status" value="1"/>
</dbReference>
<keyword evidence="4" id="KW-0732">Signal</keyword>
<evidence type="ECO:0000256" key="2">
    <source>
        <dbReference type="PROSITE-ProRule" id="PRU00276"/>
    </source>
</evidence>
<dbReference type="WBParaSite" id="TREG1_71410.1">
    <property type="protein sequence ID" value="TREG1_71410.1"/>
    <property type="gene ID" value="TREG1_71410"/>
</dbReference>
<dbReference type="Gene3D" id="4.10.70.10">
    <property type="entry name" value="Disintegrin domain"/>
    <property type="match status" value="1"/>
</dbReference>
<dbReference type="InterPro" id="IPR001590">
    <property type="entry name" value="Peptidase_M12B"/>
</dbReference>
<dbReference type="GO" id="GO:0004222">
    <property type="term" value="F:metalloendopeptidase activity"/>
    <property type="evidence" value="ECO:0007669"/>
    <property type="project" value="InterPro"/>
</dbReference>
<evidence type="ECO:0000259" key="6">
    <source>
        <dbReference type="PROSITE" id="PS50215"/>
    </source>
</evidence>
<dbReference type="InterPro" id="IPR001762">
    <property type="entry name" value="Disintegrin_dom"/>
</dbReference>
<dbReference type="InterPro" id="IPR051489">
    <property type="entry name" value="ADAM_Metalloproteinase"/>
</dbReference>
<dbReference type="Gene3D" id="3.40.390.10">
    <property type="entry name" value="Collagenase (Catalytic Domain)"/>
    <property type="match status" value="1"/>
</dbReference>
<dbReference type="InterPro" id="IPR024079">
    <property type="entry name" value="MetalloPept_cat_dom_sf"/>
</dbReference>
<dbReference type="GO" id="GO:0007219">
    <property type="term" value="P:Notch signaling pathway"/>
    <property type="evidence" value="ECO:0007669"/>
    <property type="project" value="TreeGrafter"/>
</dbReference>
<reference evidence="7" key="1">
    <citation type="submission" date="2022-06" db="EMBL/GenBank/DDBJ databases">
        <authorList>
            <person name="Berger JAMES D."/>
            <person name="Berger JAMES D."/>
        </authorList>
    </citation>
    <scope>NUCLEOTIDE SEQUENCE [LARGE SCALE GENOMIC DNA]</scope>
</reference>
<dbReference type="SUPFAM" id="SSF57552">
    <property type="entry name" value="Blood coagulation inhibitor (disintegrin)"/>
    <property type="match status" value="1"/>
</dbReference>
<feature type="binding site" evidence="2">
    <location>
        <position position="385"/>
    </location>
    <ligand>
        <name>Zn(2+)</name>
        <dbReference type="ChEBI" id="CHEBI:29105"/>
        <note>catalytic</note>
    </ligand>
</feature>
<keyword evidence="2" id="KW-0862">Zinc</keyword>
<evidence type="ECO:0000259" key="5">
    <source>
        <dbReference type="PROSITE" id="PS50214"/>
    </source>
</evidence>
<dbReference type="SMART" id="SM00050">
    <property type="entry name" value="DISIN"/>
    <property type="match status" value="1"/>
</dbReference>
<proteinExistence type="predicted"/>
<dbReference type="GO" id="GO:0046872">
    <property type="term" value="F:metal ion binding"/>
    <property type="evidence" value="ECO:0007669"/>
    <property type="project" value="UniProtKB-KW"/>
</dbReference>
<feature type="transmembrane region" description="Helical" evidence="3">
    <location>
        <begin position="740"/>
        <end position="762"/>
    </location>
</feature>
<dbReference type="PANTHER" id="PTHR45702:SF6">
    <property type="entry name" value="DISINTEGRIN AND METALLOPROTEINASE DOMAIN-CONTAINING PROTEIN 17"/>
    <property type="match status" value="1"/>
</dbReference>
<feature type="signal peptide" evidence="4">
    <location>
        <begin position="1"/>
        <end position="19"/>
    </location>
</feature>
<feature type="active site" evidence="2">
    <location>
        <position position="376"/>
    </location>
</feature>
<dbReference type="GO" id="GO:0006509">
    <property type="term" value="P:membrane protein ectodomain proteolysis"/>
    <property type="evidence" value="ECO:0007669"/>
    <property type="project" value="TreeGrafter"/>
</dbReference>
<name>A0AA85KBC6_TRIRE</name>
<reference evidence="8" key="2">
    <citation type="submission" date="2023-11" db="UniProtKB">
        <authorList>
            <consortium name="WormBaseParasite"/>
        </authorList>
    </citation>
    <scope>IDENTIFICATION</scope>
</reference>
<evidence type="ECO:0000256" key="1">
    <source>
        <dbReference type="ARBA" id="ARBA00023157"/>
    </source>
</evidence>
<accession>A0AA85KBC6</accession>
<organism evidence="7 8">
    <name type="scientific">Trichobilharzia regenti</name>
    <name type="common">Nasal bird schistosome</name>
    <dbReference type="NCBI Taxonomy" id="157069"/>
    <lineage>
        <taxon>Eukaryota</taxon>
        <taxon>Metazoa</taxon>
        <taxon>Spiralia</taxon>
        <taxon>Lophotrochozoa</taxon>
        <taxon>Platyhelminthes</taxon>
        <taxon>Trematoda</taxon>
        <taxon>Digenea</taxon>
        <taxon>Strigeidida</taxon>
        <taxon>Schistosomatoidea</taxon>
        <taxon>Schistosomatidae</taxon>
        <taxon>Trichobilharzia</taxon>
    </lineage>
</organism>
<keyword evidence="3" id="KW-1133">Transmembrane helix</keyword>
<dbReference type="FunFam" id="4.10.70.10:FF:000003">
    <property type="entry name" value="Disintegrin and metalloproteinase domain-containing protein 17"/>
    <property type="match status" value="1"/>
</dbReference>
<dbReference type="SUPFAM" id="SSF55486">
    <property type="entry name" value="Metalloproteases ('zincins'), catalytic domain"/>
    <property type="match status" value="1"/>
</dbReference>
<dbReference type="Pfam" id="PF13688">
    <property type="entry name" value="Reprolysin_5"/>
    <property type="match status" value="1"/>
</dbReference>
<evidence type="ECO:0000256" key="3">
    <source>
        <dbReference type="SAM" id="Phobius"/>
    </source>
</evidence>
<feature type="domain" description="Peptidase M12B" evidence="6">
    <location>
        <begin position="199"/>
        <end position="443"/>
    </location>
</feature>
<feature type="domain" description="Disintegrin" evidence="5">
    <location>
        <begin position="448"/>
        <end position="536"/>
    </location>
</feature>
<evidence type="ECO:0000313" key="7">
    <source>
        <dbReference type="Proteomes" id="UP000050795"/>
    </source>
</evidence>
<feature type="chain" id="PRO_5041661299" description="Peptidase M12B domain-containing protein" evidence="4">
    <location>
        <begin position="20"/>
        <end position="767"/>
    </location>
</feature>
<dbReference type="PROSITE" id="PS50214">
    <property type="entry name" value="DISINTEGRIN_2"/>
    <property type="match status" value="1"/>
</dbReference>
<keyword evidence="2" id="KW-0479">Metal-binding</keyword>
<comment type="caution">
    <text evidence="2">Lacks conserved residue(s) required for the propagation of feature annotation.</text>
</comment>
<dbReference type="PANTHER" id="PTHR45702">
    <property type="entry name" value="ADAM10/ADAM17 METALLOPEPTIDASE FAMILY MEMBER"/>
    <property type="match status" value="1"/>
</dbReference>